<evidence type="ECO:0000313" key="2">
    <source>
        <dbReference type="Proteomes" id="UP001057402"/>
    </source>
</evidence>
<name>A0ACB9MC04_9MYRT</name>
<proteinExistence type="predicted"/>
<gene>
    <name evidence="1" type="ORF">MLD38_034274</name>
</gene>
<reference evidence="2" key="1">
    <citation type="journal article" date="2023" name="Front. Plant Sci.">
        <title>Chromosomal-level genome assembly of Melastoma candidum provides insights into trichome evolution.</title>
        <authorList>
            <person name="Zhong Y."/>
            <person name="Wu W."/>
            <person name="Sun C."/>
            <person name="Zou P."/>
            <person name="Liu Y."/>
            <person name="Dai S."/>
            <person name="Zhou R."/>
        </authorList>
    </citation>
    <scope>NUCLEOTIDE SEQUENCE [LARGE SCALE GENOMIC DNA]</scope>
</reference>
<comment type="caution">
    <text evidence="1">The sequence shown here is derived from an EMBL/GenBank/DDBJ whole genome shotgun (WGS) entry which is preliminary data.</text>
</comment>
<organism evidence="1 2">
    <name type="scientific">Melastoma candidum</name>
    <dbReference type="NCBI Taxonomy" id="119954"/>
    <lineage>
        <taxon>Eukaryota</taxon>
        <taxon>Viridiplantae</taxon>
        <taxon>Streptophyta</taxon>
        <taxon>Embryophyta</taxon>
        <taxon>Tracheophyta</taxon>
        <taxon>Spermatophyta</taxon>
        <taxon>Magnoliopsida</taxon>
        <taxon>eudicotyledons</taxon>
        <taxon>Gunneridae</taxon>
        <taxon>Pentapetalae</taxon>
        <taxon>rosids</taxon>
        <taxon>malvids</taxon>
        <taxon>Myrtales</taxon>
        <taxon>Melastomataceae</taxon>
        <taxon>Melastomatoideae</taxon>
        <taxon>Melastomateae</taxon>
        <taxon>Melastoma</taxon>
    </lineage>
</organism>
<evidence type="ECO:0000313" key="1">
    <source>
        <dbReference type="EMBL" id="KAI4320829.1"/>
    </source>
</evidence>
<accession>A0ACB9MC04</accession>
<dbReference type="EMBL" id="CM042889">
    <property type="protein sequence ID" value="KAI4320829.1"/>
    <property type="molecule type" value="Genomic_DNA"/>
</dbReference>
<sequence>MRRGHVALWPATDTYVTDPRLSQQWLSILAAVMSCTYSTVGFIAQVIENGKMEGTISGVVTTSINEKFGCASKNLETLGSRIFIPL</sequence>
<dbReference type="Proteomes" id="UP001057402">
    <property type="component" value="Chromosome 10"/>
</dbReference>
<keyword evidence="2" id="KW-1185">Reference proteome</keyword>
<protein>
    <submittedName>
        <fullName evidence="1">Uncharacterized protein</fullName>
    </submittedName>
</protein>